<comment type="caution">
    <text evidence="1">The sequence shown here is derived from an EMBL/GenBank/DDBJ whole genome shotgun (WGS) entry which is preliminary data.</text>
</comment>
<dbReference type="Proteomes" id="UP001460270">
    <property type="component" value="Unassembled WGS sequence"/>
</dbReference>
<gene>
    <name evidence="1" type="ORF">WMY93_031843</name>
</gene>
<sequence length="120" mass="13106">MLRPVSPTQAPAHPALSVGPVMRLEPRRRTLPLDWPGIPLTGLGSSGLAWDPSGLAWDPSDWPGIPLDWPGIPLTGLDPLLPFLDCLGSLDWSWIQLRLLGSLIGLLYSHNHRLADHSLD</sequence>
<dbReference type="AlphaFoldDB" id="A0AAW0MLW8"/>
<name>A0AAW0MLW8_9GOBI</name>
<protein>
    <submittedName>
        <fullName evidence="1">Uncharacterized protein</fullName>
    </submittedName>
</protein>
<proteinExistence type="predicted"/>
<organism evidence="1 2">
    <name type="scientific">Mugilogobius chulae</name>
    <name type="common">yellowstripe goby</name>
    <dbReference type="NCBI Taxonomy" id="88201"/>
    <lineage>
        <taxon>Eukaryota</taxon>
        <taxon>Metazoa</taxon>
        <taxon>Chordata</taxon>
        <taxon>Craniata</taxon>
        <taxon>Vertebrata</taxon>
        <taxon>Euteleostomi</taxon>
        <taxon>Actinopterygii</taxon>
        <taxon>Neopterygii</taxon>
        <taxon>Teleostei</taxon>
        <taxon>Neoteleostei</taxon>
        <taxon>Acanthomorphata</taxon>
        <taxon>Gobiaria</taxon>
        <taxon>Gobiiformes</taxon>
        <taxon>Gobioidei</taxon>
        <taxon>Gobiidae</taxon>
        <taxon>Gobionellinae</taxon>
        <taxon>Mugilogobius</taxon>
    </lineage>
</organism>
<reference evidence="2" key="1">
    <citation type="submission" date="2024-04" db="EMBL/GenBank/DDBJ databases">
        <title>Salinicola lusitanus LLJ914,a marine bacterium isolated from the Okinawa Trough.</title>
        <authorList>
            <person name="Li J."/>
        </authorList>
    </citation>
    <scope>NUCLEOTIDE SEQUENCE [LARGE SCALE GENOMIC DNA]</scope>
</reference>
<dbReference type="EMBL" id="JBBPFD010000690">
    <property type="protein sequence ID" value="KAK7877503.1"/>
    <property type="molecule type" value="Genomic_DNA"/>
</dbReference>
<evidence type="ECO:0000313" key="2">
    <source>
        <dbReference type="Proteomes" id="UP001460270"/>
    </source>
</evidence>
<keyword evidence="2" id="KW-1185">Reference proteome</keyword>
<accession>A0AAW0MLW8</accession>
<evidence type="ECO:0000313" key="1">
    <source>
        <dbReference type="EMBL" id="KAK7877503.1"/>
    </source>
</evidence>